<keyword evidence="5" id="KW-1185">Reference proteome</keyword>
<proteinExistence type="predicted"/>
<dbReference type="Proteomes" id="UP000276133">
    <property type="component" value="Unassembled WGS sequence"/>
</dbReference>
<feature type="non-terminal residue" evidence="4">
    <location>
        <position position="331"/>
    </location>
</feature>
<accession>A0A3M7P2M5</accession>
<gene>
    <name evidence="4" type="ORF">BpHYR1_023425</name>
</gene>
<dbReference type="OrthoDB" id="10574037at2759"/>
<feature type="signal peptide" evidence="3">
    <location>
        <begin position="1"/>
        <end position="16"/>
    </location>
</feature>
<dbReference type="AlphaFoldDB" id="A0A3M7P2M5"/>
<dbReference type="EMBL" id="REGN01013908">
    <property type="protein sequence ID" value="RMZ93308.1"/>
    <property type="molecule type" value="Genomic_DNA"/>
</dbReference>
<feature type="compositionally biased region" description="Basic and acidic residues" evidence="1">
    <location>
        <begin position="295"/>
        <end position="319"/>
    </location>
</feature>
<evidence type="ECO:0000256" key="1">
    <source>
        <dbReference type="SAM" id="MobiDB-lite"/>
    </source>
</evidence>
<keyword evidence="2" id="KW-1133">Transmembrane helix</keyword>
<reference evidence="4 5" key="1">
    <citation type="journal article" date="2018" name="Sci. Rep.">
        <title>Genomic signatures of local adaptation to the degree of environmental predictability in rotifers.</title>
        <authorList>
            <person name="Franch-Gras L."/>
            <person name="Hahn C."/>
            <person name="Garcia-Roger E.M."/>
            <person name="Carmona M.J."/>
            <person name="Serra M."/>
            <person name="Gomez A."/>
        </authorList>
    </citation>
    <scope>NUCLEOTIDE SEQUENCE [LARGE SCALE GENOMIC DNA]</scope>
    <source>
        <strain evidence="4">HYR1</strain>
    </source>
</reference>
<feature type="transmembrane region" description="Helical" evidence="2">
    <location>
        <begin position="200"/>
        <end position="219"/>
    </location>
</feature>
<evidence type="ECO:0000313" key="5">
    <source>
        <dbReference type="Proteomes" id="UP000276133"/>
    </source>
</evidence>
<name>A0A3M7P2M5_BRAPC</name>
<feature type="chain" id="PRO_5018187467" evidence="3">
    <location>
        <begin position="17"/>
        <end position="331"/>
    </location>
</feature>
<sequence>MLILIILISFFKFNQTTKLSKNCNISLTIDKVIELNNELKSELFITNITLTKNFKAIIEFNFSPNFKNLAHFYELNQAQFSVKKFPECNLCWPNNYFNRTLNLSWYSSNDSSKINQNICKSEIDGFTKCYQNSLNLTSPQYILKTVSFKLNQTGSFVICINFLTTSNPNLLIFTENMCRNWKINDLQQKIEEHSFRYKPLFILLMYILCASILIPIAIFQHLTTKSKSKLKIKIDAPSNCDISEVSTTGLLRNSTASFKKENFNKDLLSPLLERMPEPAKVTFDLKEIDEHFHSELDEEKSNEADHILDNKPWMEKTDSVPDCNPAHLTKS</sequence>
<evidence type="ECO:0000256" key="2">
    <source>
        <dbReference type="SAM" id="Phobius"/>
    </source>
</evidence>
<protein>
    <submittedName>
        <fullName evidence="4">Uncharacterized protein</fullName>
    </submittedName>
</protein>
<organism evidence="4 5">
    <name type="scientific">Brachionus plicatilis</name>
    <name type="common">Marine rotifer</name>
    <name type="synonym">Brachionus muelleri</name>
    <dbReference type="NCBI Taxonomy" id="10195"/>
    <lineage>
        <taxon>Eukaryota</taxon>
        <taxon>Metazoa</taxon>
        <taxon>Spiralia</taxon>
        <taxon>Gnathifera</taxon>
        <taxon>Rotifera</taxon>
        <taxon>Eurotatoria</taxon>
        <taxon>Monogononta</taxon>
        <taxon>Pseudotrocha</taxon>
        <taxon>Ploima</taxon>
        <taxon>Brachionidae</taxon>
        <taxon>Brachionus</taxon>
    </lineage>
</organism>
<evidence type="ECO:0000256" key="3">
    <source>
        <dbReference type="SAM" id="SignalP"/>
    </source>
</evidence>
<keyword evidence="2" id="KW-0472">Membrane</keyword>
<comment type="caution">
    <text evidence="4">The sequence shown here is derived from an EMBL/GenBank/DDBJ whole genome shotgun (WGS) entry which is preliminary data.</text>
</comment>
<feature type="region of interest" description="Disordered" evidence="1">
    <location>
        <begin position="295"/>
        <end position="331"/>
    </location>
</feature>
<evidence type="ECO:0000313" key="4">
    <source>
        <dbReference type="EMBL" id="RMZ93308.1"/>
    </source>
</evidence>
<keyword evidence="3" id="KW-0732">Signal</keyword>
<keyword evidence="2" id="KW-0812">Transmembrane</keyword>